<feature type="chain" id="PRO_5046582951" description="Beta-lactamase-related domain-containing protein" evidence="1">
    <location>
        <begin position="24"/>
        <end position="385"/>
    </location>
</feature>
<feature type="domain" description="Beta-lactamase-related" evidence="2">
    <location>
        <begin position="52"/>
        <end position="360"/>
    </location>
</feature>
<sequence>MKIQVPRATVLALALFSIADAHAQPSAPAPAASRGCGMAASAGTGDALARREAFDAAMRAHAIPGAQLIHTRGGISEAYCHGVLKSGAAAKVGGDTVFQAASLSKVVGAYIALHLVDEGKLDLDTPLWDYWHSARTRDNPLARRITARMVLNHTSGLRNWQISPSDPAIDRTPLESRFAPGEHYAYSGEGFYLLQRTLEHITGSSWNALAAREVFSRFDMPSSSYLTDHAFDARNASGHDKDGTPEPDRVFAWENTAWTLVTNAHDYDNFIQKALYRGEGLKPATHALMFAPSSDADDPASPSPADPFIAWGLGVGLQDADGRQLVWHWGDNPGFKALFMLDPASGESLVLFTNSENGPAAYKQVLRAFMGPGDYPAVDWSSAQD</sequence>
<comment type="caution">
    <text evidence="3">The sequence shown here is derived from an EMBL/GenBank/DDBJ whole genome shotgun (WGS) entry which is preliminary data.</text>
</comment>
<name>A0ABR5NI71_9GAMM</name>
<dbReference type="RefSeq" id="WP_161809367.1">
    <property type="nucleotide sequence ID" value="NZ_LDJG01000018.1"/>
</dbReference>
<dbReference type="PANTHER" id="PTHR43283">
    <property type="entry name" value="BETA-LACTAMASE-RELATED"/>
    <property type="match status" value="1"/>
</dbReference>
<feature type="signal peptide" evidence="1">
    <location>
        <begin position="1"/>
        <end position="23"/>
    </location>
</feature>
<organism evidence="3 4">
    <name type="scientific">Stenotrophomonas nitritireducens</name>
    <dbReference type="NCBI Taxonomy" id="83617"/>
    <lineage>
        <taxon>Bacteria</taxon>
        <taxon>Pseudomonadati</taxon>
        <taxon>Pseudomonadota</taxon>
        <taxon>Gammaproteobacteria</taxon>
        <taxon>Lysobacterales</taxon>
        <taxon>Lysobacteraceae</taxon>
        <taxon>Stenotrophomonas</taxon>
    </lineage>
</organism>
<dbReference type="Gene3D" id="3.40.710.10">
    <property type="entry name" value="DD-peptidase/beta-lactamase superfamily"/>
    <property type="match status" value="1"/>
</dbReference>
<protein>
    <recommendedName>
        <fullName evidence="2">Beta-lactamase-related domain-containing protein</fullName>
    </recommendedName>
</protein>
<proteinExistence type="predicted"/>
<dbReference type="InterPro" id="IPR050789">
    <property type="entry name" value="Diverse_Enzym_Activities"/>
</dbReference>
<dbReference type="Pfam" id="PF00144">
    <property type="entry name" value="Beta-lactamase"/>
    <property type="match status" value="1"/>
</dbReference>
<evidence type="ECO:0000256" key="1">
    <source>
        <dbReference type="SAM" id="SignalP"/>
    </source>
</evidence>
<dbReference type="PANTHER" id="PTHR43283:SF18">
    <property type="match status" value="1"/>
</dbReference>
<evidence type="ECO:0000313" key="4">
    <source>
        <dbReference type="Proteomes" id="UP000050902"/>
    </source>
</evidence>
<accession>A0ABR5NI71</accession>
<dbReference type="SUPFAM" id="SSF56601">
    <property type="entry name" value="beta-lactamase/transpeptidase-like"/>
    <property type="match status" value="1"/>
</dbReference>
<reference evidence="3 4" key="1">
    <citation type="submission" date="2015-05" db="EMBL/GenBank/DDBJ databases">
        <title>Genome sequencing and analysis of members of genus Stenotrophomonas.</title>
        <authorList>
            <person name="Patil P.P."/>
            <person name="Midha S."/>
            <person name="Patil P.B."/>
        </authorList>
    </citation>
    <scope>NUCLEOTIDE SEQUENCE [LARGE SCALE GENOMIC DNA]</scope>
    <source>
        <strain evidence="3 4">DSM 12575</strain>
    </source>
</reference>
<keyword evidence="1" id="KW-0732">Signal</keyword>
<dbReference type="InterPro" id="IPR001466">
    <property type="entry name" value="Beta-lactam-related"/>
</dbReference>
<dbReference type="InterPro" id="IPR012338">
    <property type="entry name" value="Beta-lactam/transpept-like"/>
</dbReference>
<gene>
    <name evidence="3" type="ORF">ABB22_12225</name>
</gene>
<evidence type="ECO:0000259" key="2">
    <source>
        <dbReference type="Pfam" id="PF00144"/>
    </source>
</evidence>
<dbReference type="EMBL" id="LDJG01000018">
    <property type="protein sequence ID" value="KRG56265.1"/>
    <property type="molecule type" value="Genomic_DNA"/>
</dbReference>
<evidence type="ECO:0000313" key="3">
    <source>
        <dbReference type="EMBL" id="KRG56265.1"/>
    </source>
</evidence>
<dbReference type="Proteomes" id="UP000050902">
    <property type="component" value="Unassembled WGS sequence"/>
</dbReference>
<keyword evidence="4" id="KW-1185">Reference proteome</keyword>